<keyword evidence="22" id="KW-0175">Coiled coil</keyword>
<dbReference type="Gene3D" id="1.10.12.70">
    <property type="match status" value="1"/>
</dbReference>
<dbReference type="InterPro" id="IPR012674">
    <property type="entry name" value="Calycin"/>
</dbReference>
<evidence type="ECO:0000256" key="6">
    <source>
        <dbReference type="ARBA" id="ARBA00022490"/>
    </source>
</evidence>
<comment type="catalytic activity">
    <reaction evidence="16">
        <text>L-threonyl-[protein] + ATP = O-phospho-L-threonyl-[protein] + ADP + H(+)</text>
        <dbReference type="Rhea" id="RHEA:46608"/>
        <dbReference type="Rhea" id="RHEA-COMP:11060"/>
        <dbReference type="Rhea" id="RHEA-COMP:11605"/>
        <dbReference type="ChEBI" id="CHEBI:15378"/>
        <dbReference type="ChEBI" id="CHEBI:30013"/>
        <dbReference type="ChEBI" id="CHEBI:30616"/>
        <dbReference type="ChEBI" id="CHEBI:61977"/>
        <dbReference type="ChEBI" id="CHEBI:456216"/>
        <dbReference type="EC" id="2.7.11.1"/>
    </reaction>
</comment>
<feature type="compositionally biased region" description="Basic residues" evidence="23">
    <location>
        <begin position="1"/>
        <end position="10"/>
    </location>
</feature>
<dbReference type="FunFam" id="1.10.510.10:FF:000411">
    <property type="entry name" value="Probable Ste20-like kinase Don3"/>
    <property type="match status" value="1"/>
</dbReference>
<evidence type="ECO:0000256" key="23">
    <source>
        <dbReference type="SAM" id="MobiDB-lite"/>
    </source>
</evidence>
<keyword evidence="7" id="KW-0723">Serine/threonine-protein kinase</keyword>
<keyword evidence="14" id="KW-0460">Magnesium</keyword>
<feature type="coiled-coil region" evidence="22">
    <location>
        <begin position="439"/>
        <end position="466"/>
    </location>
</feature>
<evidence type="ECO:0000256" key="14">
    <source>
        <dbReference type="ARBA" id="ARBA00022842"/>
    </source>
</evidence>
<sequence length="819" mass="90174">MAKPGSRKVKQAAPQGETARGASQEDTSQECTRQAPEETPGDSLGTAMAGSQGEADASAVDAGGESAAAAPDGCLVDKSGISMDDFTPPGTGACKFIGSLHSYSFSSKHTREKASVPREPVDRKRLKRDVEPGCSGTSLGPDKGLAQSPPSSSLTATPQKPSQSPSAPPTDVTPKPAAEAVQSEHSDASPMSINEVILSASGACKLIDSLHSYCFSSRQNKSQVCCLREQVEKKNGELKSLRQRVSRSDSQVRKLQEKLDELRRASFPYLSSLLPFSREPPTMNPVVEPLSWMLGTWLSDPPGAGTFPALQPFQYLEEAYISHVGQPVLNFSFNAFHLDTRRPMHRECGFIRLKPDTNKVAFISAQNTGIVEVEEGEVNGQELCITSHSIARMSFAKEPHVEQHSRVDPEELFTKLDRIGKGSFGEVYKGIDNRTKEVVAIKIIDLEEAEDEIEDIQQEITVLSQCDSPYITRYFGSYLKSTKLWIIMEYLGGGSALDLLKPGPLEETSIATILREILKGLDYLHSERKIHRDIKAANVLLSEQGDVKLADFGVAGQLTDTQIKRNTFVGTPFWMAPEVIKQSAYDFKADIWSLGITAIELAKGEPPNSDLHPMRVLFLIPKNSPPTLEGHHSKPFKDFVEACLNKDPRFRPTAKELLKHKFITRYTKKTSFLTELIDRYKRWKSEGHGEESSSEDSDIDADAEDGEQGPIWTFPPTIRPSPHSKLHKGTALHGPQKSAEPVKRQPRSQCLSTLVRPVFGELKEKHKQSGGGVGALEELENAFSLAEESCPGISDKLMAHLVERVQRFSHNRNHLTSTR</sequence>
<keyword evidence="8" id="KW-0597">Phosphoprotein</keyword>
<dbReference type="InterPro" id="IPR000719">
    <property type="entry name" value="Prot_kinase_dom"/>
</dbReference>
<dbReference type="GO" id="GO:0005794">
    <property type="term" value="C:Golgi apparatus"/>
    <property type="evidence" value="ECO:0007669"/>
    <property type="project" value="UniProtKB-SubCell"/>
</dbReference>
<evidence type="ECO:0000256" key="13">
    <source>
        <dbReference type="ARBA" id="ARBA00022840"/>
    </source>
</evidence>
<dbReference type="Gene3D" id="2.40.128.20">
    <property type="match status" value="1"/>
</dbReference>
<keyword evidence="6" id="KW-0963">Cytoplasm</keyword>
<keyword evidence="11 21" id="KW-0547">Nucleotide-binding</keyword>
<name>G1MDF0_AILME</name>
<dbReference type="PROSITE" id="PS50011">
    <property type="entry name" value="PROTEIN_KINASE_DOM"/>
    <property type="match status" value="1"/>
</dbReference>
<evidence type="ECO:0000256" key="8">
    <source>
        <dbReference type="ARBA" id="ARBA00022553"/>
    </source>
</evidence>
<feature type="region of interest" description="Disordered" evidence="23">
    <location>
        <begin position="106"/>
        <end position="188"/>
    </location>
</feature>
<keyword evidence="10" id="KW-0479">Metal-binding</keyword>
<feature type="compositionally biased region" description="Low complexity" evidence="23">
    <location>
        <begin position="155"/>
        <end position="165"/>
    </location>
</feature>
<organism evidence="25 26">
    <name type="scientific">Ailuropoda melanoleuca</name>
    <name type="common">Giant panda</name>
    <dbReference type="NCBI Taxonomy" id="9646"/>
    <lineage>
        <taxon>Eukaryota</taxon>
        <taxon>Metazoa</taxon>
        <taxon>Chordata</taxon>
        <taxon>Craniata</taxon>
        <taxon>Vertebrata</taxon>
        <taxon>Euteleostomi</taxon>
        <taxon>Mammalia</taxon>
        <taxon>Eutheria</taxon>
        <taxon>Laurasiatheria</taxon>
        <taxon>Carnivora</taxon>
        <taxon>Caniformia</taxon>
        <taxon>Ursidae</taxon>
        <taxon>Ailuropoda</taxon>
    </lineage>
</organism>
<dbReference type="FunFam" id="3.30.200.20:FF:000092">
    <property type="entry name" value="Serine/threonine-protein kinase 24"/>
    <property type="match status" value="1"/>
</dbReference>
<evidence type="ECO:0000256" key="4">
    <source>
        <dbReference type="ARBA" id="ARBA00008874"/>
    </source>
</evidence>
<evidence type="ECO:0000256" key="20">
    <source>
        <dbReference type="ARBA" id="ARBA00093569"/>
    </source>
</evidence>
<dbReference type="GO" id="GO:0004674">
    <property type="term" value="F:protein serine/threonine kinase activity"/>
    <property type="evidence" value="ECO:0007669"/>
    <property type="project" value="UniProtKB-KW"/>
</dbReference>
<evidence type="ECO:0000259" key="24">
    <source>
        <dbReference type="PROSITE" id="PS50011"/>
    </source>
</evidence>
<feature type="compositionally biased region" description="Low complexity" evidence="23">
    <location>
        <begin position="54"/>
        <end position="70"/>
    </location>
</feature>
<dbReference type="InterPro" id="IPR017441">
    <property type="entry name" value="Protein_kinase_ATP_BS"/>
</dbReference>
<dbReference type="CDD" id="cd07828">
    <property type="entry name" value="lipocalin_heme-bd-THAP4-like"/>
    <property type="match status" value="1"/>
</dbReference>
<dbReference type="Gene3D" id="1.10.510.10">
    <property type="entry name" value="Transferase(Phosphotransferase) domain 1"/>
    <property type="match status" value="1"/>
</dbReference>
<keyword evidence="9" id="KW-0808">Transferase</keyword>
<evidence type="ECO:0000256" key="7">
    <source>
        <dbReference type="ARBA" id="ARBA00022527"/>
    </source>
</evidence>
<evidence type="ECO:0000256" key="10">
    <source>
        <dbReference type="ARBA" id="ARBA00022723"/>
    </source>
</evidence>
<evidence type="ECO:0000256" key="21">
    <source>
        <dbReference type="PROSITE-ProRule" id="PRU10141"/>
    </source>
</evidence>
<dbReference type="GO" id="GO:0005524">
    <property type="term" value="F:ATP binding"/>
    <property type="evidence" value="ECO:0007669"/>
    <property type="project" value="UniProtKB-UniRule"/>
</dbReference>
<dbReference type="GO" id="GO:0046872">
    <property type="term" value="F:metal ion binding"/>
    <property type="evidence" value="ECO:0007669"/>
    <property type="project" value="UniProtKB-KW"/>
</dbReference>
<evidence type="ECO:0000256" key="9">
    <source>
        <dbReference type="ARBA" id="ARBA00022679"/>
    </source>
</evidence>
<dbReference type="EC" id="2.7.11.1" evidence="5"/>
<dbReference type="SMART" id="SM00220">
    <property type="entry name" value="S_TKc"/>
    <property type="match status" value="1"/>
</dbReference>
<evidence type="ECO:0000256" key="22">
    <source>
        <dbReference type="SAM" id="Coils"/>
    </source>
</evidence>
<evidence type="ECO:0000256" key="3">
    <source>
        <dbReference type="ARBA" id="ARBA00004555"/>
    </source>
</evidence>
<feature type="domain" description="Protein kinase" evidence="24">
    <location>
        <begin position="413"/>
        <end position="663"/>
    </location>
</feature>
<comment type="similarity">
    <text evidence="4">Belongs to the protein kinase superfamily. STE Ser/Thr protein kinase family. STE20 subfamily.</text>
</comment>
<evidence type="ECO:0000256" key="1">
    <source>
        <dbReference type="ARBA" id="ARBA00001946"/>
    </source>
</evidence>
<evidence type="ECO:0000256" key="18">
    <source>
        <dbReference type="ARBA" id="ARBA00058218"/>
    </source>
</evidence>
<evidence type="ECO:0000256" key="19">
    <source>
        <dbReference type="ARBA" id="ARBA00072151"/>
    </source>
</evidence>
<comment type="function">
    <text evidence="18">Oxidant stress-activated serine/threonine kinase that may play a role in the response to environmental stress. Targets to the Golgi apparatus where it appears to regulate protein transport events, cell adhesion, and polarity complexes important for cell migration. Part of the striatin-interacting phosphatase and kinase (STRIPAK) complexes. STRIPAK complexes have critical roles in protein (de)phosphorylation and are regulators of multiple signaling pathways including Hippo, MAPK, nuclear receptor and cytoskeleton remodeling. Different types of STRIPAK complexes are involved in a variety of biological processes such as cell growth, differentiation, apoptosis, metabolism and immune regulation.</text>
</comment>
<dbReference type="InterPro" id="IPR050629">
    <property type="entry name" value="STE20/SPS1-PAK"/>
</dbReference>
<dbReference type="Proteomes" id="UP000008912">
    <property type="component" value="Unassembled WGS sequence"/>
</dbReference>
<dbReference type="Pfam" id="PF08768">
    <property type="entry name" value="THAP4_heme-bd"/>
    <property type="match status" value="1"/>
</dbReference>
<comment type="cofactor">
    <cofactor evidence="1">
        <name>Mg(2+)</name>
        <dbReference type="ChEBI" id="CHEBI:18420"/>
    </cofactor>
</comment>
<dbReference type="InterPro" id="IPR014878">
    <property type="entry name" value="THAP4-like_heme-bd"/>
</dbReference>
<evidence type="ECO:0000256" key="5">
    <source>
        <dbReference type="ARBA" id="ARBA00012513"/>
    </source>
</evidence>
<keyword evidence="26" id="KW-1185">Reference proteome</keyword>
<dbReference type="Pfam" id="PF20929">
    <property type="entry name" value="PDCD10_N"/>
    <property type="match status" value="1"/>
</dbReference>
<protein>
    <recommendedName>
        <fullName evidence="19">Serine/threonine-protein kinase 25</fullName>
        <ecNumber evidence="5">2.7.11.1</ecNumber>
    </recommendedName>
</protein>
<evidence type="ECO:0000256" key="11">
    <source>
        <dbReference type="ARBA" id="ARBA00022741"/>
    </source>
</evidence>
<dbReference type="CDD" id="cd06642">
    <property type="entry name" value="STKc_STK25"/>
    <property type="match status" value="1"/>
</dbReference>
<feature type="compositionally biased region" description="Acidic residues" evidence="23">
    <location>
        <begin position="692"/>
        <end position="707"/>
    </location>
</feature>
<feature type="coiled-coil region" evidence="22">
    <location>
        <begin position="238"/>
        <end position="265"/>
    </location>
</feature>
<evidence type="ECO:0000256" key="2">
    <source>
        <dbReference type="ARBA" id="ARBA00004496"/>
    </source>
</evidence>
<evidence type="ECO:0000256" key="17">
    <source>
        <dbReference type="ARBA" id="ARBA00048679"/>
    </source>
</evidence>
<dbReference type="InterPro" id="IPR035060">
    <property type="entry name" value="STK_STK25"/>
</dbReference>
<reference evidence="25 26" key="1">
    <citation type="journal article" date="2010" name="Nature">
        <title>The sequence and de novo assembly of the giant panda genome.</title>
        <authorList>
            <person name="Li R."/>
            <person name="Fan W."/>
            <person name="Tian G."/>
            <person name="Zhu H."/>
            <person name="He L."/>
            <person name="Cai J."/>
            <person name="Huang Q."/>
            <person name="Cai Q."/>
            <person name="Li B."/>
            <person name="Bai Y."/>
            <person name="Zhang Z."/>
            <person name="Zhang Y."/>
            <person name="Wang W."/>
            <person name="Li J."/>
            <person name="Wei F."/>
            <person name="Li H."/>
            <person name="Jian M."/>
            <person name="Li J."/>
            <person name="Zhang Z."/>
            <person name="Nielsen R."/>
            <person name="Li D."/>
            <person name="Gu W."/>
            <person name="Yang Z."/>
            <person name="Xuan Z."/>
            <person name="Ryder O.A."/>
            <person name="Leung F.C."/>
            <person name="Zhou Y."/>
            <person name="Cao J."/>
            <person name="Sun X."/>
            <person name="Fu Y."/>
            <person name="Fang X."/>
            <person name="Guo X."/>
            <person name="Wang B."/>
            <person name="Hou R."/>
            <person name="Shen F."/>
            <person name="Mu B."/>
            <person name="Ni P."/>
            <person name="Lin R."/>
            <person name="Qian W."/>
            <person name="Wang G."/>
            <person name="Yu C."/>
            <person name="Nie W."/>
            <person name="Wang J."/>
            <person name="Wu Z."/>
            <person name="Liang H."/>
            <person name="Min J."/>
            <person name="Wu Q."/>
            <person name="Cheng S."/>
            <person name="Ruan J."/>
            <person name="Wang M."/>
            <person name="Shi Z."/>
            <person name="Wen M."/>
            <person name="Liu B."/>
            <person name="Ren X."/>
            <person name="Zheng H."/>
            <person name="Dong D."/>
            <person name="Cook K."/>
            <person name="Shan G."/>
            <person name="Zhang H."/>
            <person name="Kosiol C."/>
            <person name="Xie X."/>
            <person name="Lu Z."/>
            <person name="Zheng H."/>
            <person name="Li Y."/>
            <person name="Steiner C.C."/>
            <person name="Lam T.T."/>
            <person name="Lin S."/>
            <person name="Zhang Q."/>
            <person name="Li G."/>
            <person name="Tian J."/>
            <person name="Gong T."/>
            <person name="Liu H."/>
            <person name="Zhang D."/>
            <person name="Fang L."/>
            <person name="Ye C."/>
            <person name="Zhang J."/>
            <person name="Hu W."/>
            <person name="Xu A."/>
            <person name="Ren Y."/>
            <person name="Zhang G."/>
            <person name="Bruford M.W."/>
            <person name="Li Q."/>
            <person name="Ma L."/>
            <person name="Guo Y."/>
            <person name="An N."/>
            <person name="Hu Y."/>
            <person name="Zheng Y."/>
            <person name="Shi Y."/>
            <person name="Li Z."/>
            <person name="Liu Q."/>
            <person name="Chen Y."/>
            <person name="Zhao J."/>
            <person name="Qu N."/>
            <person name="Zhao S."/>
            <person name="Tian F."/>
            <person name="Wang X."/>
            <person name="Wang H."/>
            <person name="Xu L."/>
            <person name="Liu X."/>
            <person name="Vinar T."/>
            <person name="Wang Y."/>
            <person name="Lam T.W."/>
            <person name="Yiu S.M."/>
            <person name="Liu S."/>
            <person name="Zhang H."/>
            <person name="Li D."/>
            <person name="Huang Y."/>
            <person name="Wang X."/>
            <person name="Yang G."/>
            <person name="Jiang Z."/>
            <person name="Wang J."/>
            <person name="Qin N."/>
            <person name="Li L."/>
            <person name="Li J."/>
            <person name="Bolund L."/>
            <person name="Kristiansen K."/>
            <person name="Wong G.K."/>
            <person name="Olson M."/>
            <person name="Zhang X."/>
            <person name="Li S."/>
            <person name="Yang H."/>
            <person name="Wang J."/>
            <person name="Wang J."/>
        </authorList>
    </citation>
    <scope>NUCLEOTIDE SEQUENCE [LARGE SCALE GENOMIC DNA]</scope>
</reference>
<dbReference type="SUPFAM" id="SSF50814">
    <property type="entry name" value="Lipocalins"/>
    <property type="match status" value="1"/>
</dbReference>
<reference evidence="25" key="3">
    <citation type="submission" date="2025-09" db="UniProtKB">
        <authorList>
            <consortium name="Ensembl"/>
        </authorList>
    </citation>
    <scope>IDENTIFICATION</scope>
</reference>
<comment type="subcellular location">
    <subcellularLocation>
        <location evidence="2">Cytoplasm</location>
    </subcellularLocation>
    <subcellularLocation>
        <location evidence="3">Golgi apparatus</location>
    </subcellularLocation>
</comment>
<keyword evidence="12" id="KW-0418">Kinase</keyword>
<dbReference type="InterPro" id="IPR011009">
    <property type="entry name" value="Kinase-like_dom_sf"/>
</dbReference>
<dbReference type="PROSITE" id="PS00107">
    <property type="entry name" value="PROTEIN_KINASE_ATP"/>
    <property type="match status" value="1"/>
</dbReference>
<comment type="subunit">
    <text evidence="20">Homodimer. Interacts with CTTNBP2NL. Part of the core of STRIPAK complexes composed of PP2A catalytic and scaffolding subunits, the striatins (PP2A regulatory subunits), the striatin-associated proteins MOB4, STRIP1 and STRIP2, PDCD10 and members of the STE20 kinases, such as STK24 and STK26. Interacts with TAOK3 (via N-terminus); the interaction promotes STK25 abundance at the level of protein expression and/or stability.</text>
</comment>
<dbReference type="PANTHER" id="PTHR48012:SF9">
    <property type="entry name" value="SERINE_THREONINE-PROTEIN KINASE 25"/>
    <property type="match status" value="1"/>
</dbReference>
<evidence type="ECO:0000256" key="16">
    <source>
        <dbReference type="ARBA" id="ARBA00047899"/>
    </source>
</evidence>
<dbReference type="InterPro" id="IPR046409">
    <property type="entry name" value="PDC10_dimerisation_sf"/>
</dbReference>
<dbReference type="GeneTree" id="ENSGT00940000153476"/>
<dbReference type="GO" id="GO:0051645">
    <property type="term" value="P:Golgi localization"/>
    <property type="evidence" value="ECO:0007669"/>
    <property type="project" value="UniProtKB-ARBA"/>
</dbReference>
<dbReference type="SUPFAM" id="SSF56112">
    <property type="entry name" value="Protein kinase-like (PK-like)"/>
    <property type="match status" value="1"/>
</dbReference>
<dbReference type="FunFam" id="1.10.12.70:FF:000003">
    <property type="entry name" value="Serine/threonine-protein kinase 25"/>
    <property type="match status" value="1"/>
</dbReference>
<feature type="compositionally biased region" description="Basic and acidic residues" evidence="23">
    <location>
        <begin position="112"/>
        <end position="131"/>
    </location>
</feature>
<keyword evidence="15" id="KW-0333">Golgi apparatus</keyword>
<accession>G1MDF0</accession>
<feature type="region of interest" description="Disordered" evidence="23">
    <location>
        <begin position="1"/>
        <end position="93"/>
    </location>
</feature>
<evidence type="ECO:0000256" key="12">
    <source>
        <dbReference type="ARBA" id="ARBA00022777"/>
    </source>
</evidence>
<proteinExistence type="inferred from homology"/>
<evidence type="ECO:0000313" key="26">
    <source>
        <dbReference type="Proteomes" id="UP000008912"/>
    </source>
</evidence>
<feature type="binding site" evidence="21">
    <location>
        <position position="442"/>
    </location>
    <ligand>
        <name>ATP</name>
        <dbReference type="ChEBI" id="CHEBI:30616"/>
    </ligand>
</feature>
<dbReference type="InterPro" id="IPR048288">
    <property type="entry name" value="PDCD10_N"/>
</dbReference>
<comment type="catalytic activity">
    <reaction evidence="17">
        <text>L-seryl-[protein] + ATP = O-phospho-L-seryl-[protein] + ADP + H(+)</text>
        <dbReference type="Rhea" id="RHEA:17989"/>
        <dbReference type="Rhea" id="RHEA-COMP:9863"/>
        <dbReference type="Rhea" id="RHEA-COMP:11604"/>
        <dbReference type="ChEBI" id="CHEBI:15378"/>
        <dbReference type="ChEBI" id="CHEBI:29999"/>
        <dbReference type="ChEBI" id="CHEBI:30616"/>
        <dbReference type="ChEBI" id="CHEBI:83421"/>
        <dbReference type="ChEBI" id="CHEBI:456216"/>
        <dbReference type="EC" id="2.7.11.1"/>
    </reaction>
</comment>
<keyword evidence="13 21" id="KW-0067">ATP-binding</keyword>
<reference evidence="25" key="2">
    <citation type="submission" date="2025-08" db="UniProtKB">
        <authorList>
            <consortium name="Ensembl"/>
        </authorList>
    </citation>
    <scope>IDENTIFICATION</scope>
</reference>
<feature type="region of interest" description="Disordered" evidence="23">
    <location>
        <begin position="684"/>
        <end position="748"/>
    </location>
</feature>
<dbReference type="PANTHER" id="PTHR48012">
    <property type="entry name" value="STERILE20-LIKE KINASE, ISOFORM B-RELATED"/>
    <property type="match status" value="1"/>
</dbReference>
<dbReference type="Ensembl" id="ENSAMET00000018089.2">
    <property type="protein sequence ID" value="ENSAMEP00000017378.2"/>
    <property type="gene ID" value="ENSAMEG00000016473.2"/>
</dbReference>
<dbReference type="AlphaFoldDB" id="G1MDF0"/>
<dbReference type="Pfam" id="PF00069">
    <property type="entry name" value="Pkinase"/>
    <property type="match status" value="1"/>
</dbReference>
<gene>
    <name evidence="25" type="primary">STK25</name>
</gene>
<evidence type="ECO:0000256" key="15">
    <source>
        <dbReference type="ARBA" id="ARBA00023034"/>
    </source>
</evidence>
<evidence type="ECO:0000313" key="25">
    <source>
        <dbReference type="Ensembl" id="ENSAMEP00000017378.2"/>
    </source>
</evidence>
<dbReference type="InParanoid" id="G1MDF0"/>